<proteinExistence type="predicted"/>
<dbReference type="EMBL" id="CAJVPZ010075292">
    <property type="protein sequence ID" value="CAG8803772.1"/>
    <property type="molecule type" value="Genomic_DNA"/>
</dbReference>
<protein>
    <submittedName>
        <fullName evidence="1">16459_t:CDS:1</fullName>
    </submittedName>
</protein>
<feature type="non-terminal residue" evidence="1">
    <location>
        <position position="1"/>
    </location>
</feature>
<evidence type="ECO:0000313" key="2">
    <source>
        <dbReference type="Proteomes" id="UP000789396"/>
    </source>
</evidence>
<evidence type="ECO:0000313" key="1">
    <source>
        <dbReference type="EMBL" id="CAG8803772.1"/>
    </source>
</evidence>
<keyword evidence="2" id="KW-1185">Reference proteome</keyword>
<accession>A0A9N9K161</accession>
<dbReference type="OrthoDB" id="2325521at2759"/>
<gene>
    <name evidence="1" type="ORF">RFULGI_LOCUS18009</name>
</gene>
<dbReference type="AlphaFoldDB" id="A0A9N9K161"/>
<organism evidence="1 2">
    <name type="scientific">Racocetra fulgida</name>
    <dbReference type="NCBI Taxonomy" id="60492"/>
    <lineage>
        <taxon>Eukaryota</taxon>
        <taxon>Fungi</taxon>
        <taxon>Fungi incertae sedis</taxon>
        <taxon>Mucoromycota</taxon>
        <taxon>Glomeromycotina</taxon>
        <taxon>Glomeromycetes</taxon>
        <taxon>Diversisporales</taxon>
        <taxon>Gigasporaceae</taxon>
        <taxon>Racocetra</taxon>
    </lineage>
</organism>
<dbReference type="Proteomes" id="UP000789396">
    <property type="component" value="Unassembled WGS sequence"/>
</dbReference>
<reference evidence="1" key="1">
    <citation type="submission" date="2021-06" db="EMBL/GenBank/DDBJ databases">
        <authorList>
            <person name="Kallberg Y."/>
            <person name="Tangrot J."/>
            <person name="Rosling A."/>
        </authorList>
    </citation>
    <scope>NUCLEOTIDE SEQUENCE</scope>
    <source>
        <strain evidence="1">IN212</strain>
    </source>
</reference>
<name>A0A9N9K161_9GLOM</name>
<sequence>IAGQIARARNFQRQDLSAVSELVNADQQTHVTGFQVIEHRVRQICNTVTYNIFDPTVIHEIAKHIWTDHISSTERDMYTNLASRVNEQKFGRSIRDPGIIVPPASTPLVSIPQSDFSDQLINGTCI</sequence>
<comment type="caution">
    <text evidence="1">The sequence shown here is derived from an EMBL/GenBank/DDBJ whole genome shotgun (WGS) entry which is preliminary data.</text>
</comment>